<proteinExistence type="predicted"/>
<protein>
    <submittedName>
        <fullName evidence="3">Uncharacterized protein</fullName>
    </submittedName>
</protein>
<evidence type="ECO:0000256" key="2">
    <source>
        <dbReference type="SAM" id="Phobius"/>
    </source>
</evidence>
<feature type="compositionally biased region" description="Basic and acidic residues" evidence="1">
    <location>
        <begin position="298"/>
        <end position="312"/>
    </location>
</feature>
<feature type="transmembrane region" description="Helical" evidence="2">
    <location>
        <begin position="106"/>
        <end position="131"/>
    </location>
</feature>
<feature type="transmembrane region" description="Helical" evidence="2">
    <location>
        <begin position="52"/>
        <end position="73"/>
    </location>
</feature>
<feature type="transmembrane region" description="Helical" evidence="2">
    <location>
        <begin position="264"/>
        <end position="284"/>
    </location>
</feature>
<gene>
    <name evidence="3" type="ORF">IEO21_03628</name>
</gene>
<dbReference type="Proteomes" id="UP000639403">
    <property type="component" value="Unassembled WGS sequence"/>
</dbReference>
<reference evidence="3" key="1">
    <citation type="submission" date="2020-11" db="EMBL/GenBank/DDBJ databases">
        <authorList>
            <person name="Koelle M."/>
            <person name="Horta M.A.C."/>
            <person name="Nowrousian M."/>
            <person name="Ohm R.A."/>
            <person name="Benz P."/>
            <person name="Pilgard A."/>
        </authorList>
    </citation>
    <scope>NUCLEOTIDE SEQUENCE</scope>
    <source>
        <strain evidence="3">FPRL280</strain>
    </source>
</reference>
<keyword evidence="2" id="KW-0472">Membrane</keyword>
<feature type="transmembrane region" description="Helical" evidence="2">
    <location>
        <begin position="6"/>
        <end position="27"/>
    </location>
</feature>
<dbReference type="AlphaFoldDB" id="A0A8H7P5L0"/>
<organism evidence="3 4">
    <name type="scientific">Rhodonia placenta</name>
    <dbReference type="NCBI Taxonomy" id="104341"/>
    <lineage>
        <taxon>Eukaryota</taxon>
        <taxon>Fungi</taxon>
        <taxon>Dikarya</taxon>
        <taxon>Basidiomycota</taxon>
        <taxon>Agaricomycotina</taxon>
        <taxon>Agaricomycetes</taxon>
        <taxon>Polyporales</taxon>
        <taxon>Adustoporiaceae</taxon>
        <taxon>Rhodonia</taxon>
    </lineage>
</organism>
<dbReference type="EMBL" id="JADOXO010000047">
    <property type="protein sequence ID" value="KAF9817046.1"/>
    <property type="molecule type" value="Genomic_DNA"/>
</dbReference>
<name>A0A8H7P5L0_9APHY</name>
<evidence type="ECO:0000313" key="4">
    <source>
        <dbReference type="Proteomes" id="UP000639403"/>
    </source>
</evidence>
<evidence type="ECO:0000313" key="3">
    <source>
        <dbReference type="EMBL" id="KAF9817046.1"/>
    </source>
</evidence>
<keyword evidence="2" id="KW-1133">Transmembrane helix</keyword>
<keyword evidence="2" id="KW-0812">Transmembrane</keyword>
<feature type="transmembrane region" description="Helical" evidence="2">
    <location>
        <begin position="185"/>
        <end position="205"/>
    </location>
</feature>
<evidence type="ECO:0000256" key="1">
    <source>
        <dbReference type="SAM" id="MobiDB-lite"/>
    </source>
</evidence>
<accession>A0A8H7P5L0</accession>
<feature type="transmembrane region" description="Helical" evidence="2">
    <location>
        <begin position="143"/>
        <end position="165"/>
    </location>
</feature>
<comment type="caution">
    <text evidence="3">The sequence shown here is derived from an EMBL/GenBank/DDBJ whole genome shotgun (WGS) entry which is preliminary data.</text>
</comment>
<reference evidence="3" key="2">
    <citation type="journal article" name="Front. Microbiol.">
        <title>Degradative Capacity of Two Strains of Rhodonia placenta: From Phenotype to Genotype.</title>
        <authorList>
            <person name="Kolle M."/>
            <person name="Horta M.A.C."/>
            <person name="Nowrousian M."/>
            <person name="Ohm R.A."/>
            <person name="Benz J.P."/>
            <person name="Pilgard A."/>
        </authorList>
    </citation>
    <scope>NUCLEOTIDE SEQUENCE</scope>
    <source>
        <strain evidence="3">FPRL280</strain>
    </source>
</reference>
<feature type="region of interest" description="Disordered" evidence="1">
    <location>
        <begin position="298"/>
        <end position="360"/>
    </location>
</feature>
<feature type="transmembrane region" description="Helical" evidence="2">
    <location>
        <begin position="226"/>
        <end position="244"/>
    </location>
</feature>
<sequence>MCTTPPVFLTWAVLSTLLGTFLLFHLWKFDRFKCLRWNNGPYSGAFKRVMTYTYLLSIPLIMAYSIGFCVIMYKLGYMEMPGYGLMPLPFALWPPHYYRAIFPLNMLFSIAWALEIPLSATELCFWLFLVNAGSVQQDWFRSLYFKSWIAGSVLAIYMPIVTIVTRSDPDKSVAATFLAGSLGDLSLTLWFLPVLFMFPSFLRSLKSEGVDMSTIVRLTTFHELNCIRVVFRFFFCAPFLILGVDGITSRLLVNTNLFASEFLAFLAAIGCMVSSGITLVIFFPRSIETEVRARNASRDKSHLHTFPSERDSYGAPPPEPKGGAPPYTATVSLTKLAPYGDAPSEEDKARPLDIEAPGVPPLTATAMTTTAKKMFAPNRRLDSGATVEGRVQTVGLTEHNLARHNFQSSSVHPFVHNFTSPIDLMQAETYQGVTRYNARRYA</sequence>